<gene>
    <name evidence="9" type="ORF">D9757_008069</name>
</gene>
<keyword evidence="3" id="KW-0227">DNA damage</keyword>
<dbReference type="GO" id="GO:0035312">
    <property type="term" value="F:5'-3' DNA exonuclease activity"/>
    <property type="evidence" value="ECO:0007669"/>
    <property type="project" value="TreeGrafter"/>
</dbReference>
<evidence type="ECO:0000256" key="2">
    <source>
        <dbReference type="ARBA" id="ARBA00010304"/>
    </source>
</evidence>
<feature type="region of interest" description="Disordered" evidence="6">
    <location>
        <begin position="188"/>
        <end position="211"/>
    </location>
</feature>
<dbReference type="Gene3D" id="3.40.50.12650">
    <property type="match status" value="1"/>
</dbReference>
<proteinExistence type="inferred from homology"/>
<dbReference type="CDD" id="cd16273">
    <property type="entry name" value="SNM1A-1C-like_MBL-fold"/>
    <property type="match status" value="1"/>
</dbReference>
<feature type="domain" description="DNA repair metallo-beta-lactamase" evidence="7">
    <location>
        <begin position="523"/>
        <end position="649"/>
    </location>
</feature>
<dbReference type="InterPro" id="IPR001279">
    <property type="entry name" value="Metallo-B-lactamas"/>
</dbReference>
<evidence type="ECO:0000256" key="1">
    <source>
        <dbReference type="ARBA" id="ARBA00004123"/>
    </source>
</evidence>
<accession>A0A8H5H6Y8</accession>
<dbReference type="GO" id="GO:0005634">
    <property type="term" value="C:nucleus"/>
    <property type="evidence" value="ECO:0007669"/>
    <property type="project" value="UniProtKB-SubCell"/>
</dbReference>
<dbReference type="AlphaFoldDB" id="A0A8H5H6Y8"/>
<dbReference type="InterPro" id="IPR036866">
    <property type="entry name" value="RibonucZ/Hydroxyglut_hydro"/>
</dbReference>
<dbReference type="Gene3D" id="3.60.15.10">
    <property type="entry name" value="Ribonuclease Z/Hydroxyacylglutathione hydrolase-like"/>
    <property type="match status" value="1"/>
</dbReference>
<dbReference type="OrthoDB" id="262529at2759"/>
<keyword evidence="10" id="KW-1185">Reference proteome</keyword>
<evidence type="ECO:0000256" key="4">
    <source>
        <dbReference type="ARBA" id="ARBA00023204"/>
    </source>
</evidence>
<comment type="caution">
    <text evidence="9">The sequence shown here is derived from an EMBL/GenBank/DDBJ whole genome shotgun (WGS) entry which is preliminary data.</text>
</comment>
<dbReference type="PANTHER" id="PTHR23240:SF6">
    <property type="entry name" value="DNA CROSS-LINK REPAIR 1A PROTEIN"/>
    <property type="match status" value="1"/>
</dbReference>
<feature type="region of interest" description="Disordered" evidence="6">
    <location>
        <begin position="1"/>
        <end position="88"/>
    </location>
</feature>
<dbReference type="Proteomes" id="UP000518752">
    <property type="component" value="Unassembled WGS sequence"/>
</dbReference>
<dbReference type="GO" id="GO:0003684">
    <property type="term" value="F:damaged DNA binding"/>
    <property type="evidence" value="ECO:0007669"/>
    <property type="project" value="TreeGrafter"/>
</dbReference>
<reference evidence="9 10" key="1">
    <citation type="journal article" date="2020" name="ISME J.">
        <title>Uncovering the hidden diversity of litter-decomposition mechanisms in mushroom-forming fungi.</title>
        <authorList>
            <person name="Floudas D."/>
            <person name="Bentzer J."/>
            <person name="Ahren D."/>
            <person name="Johansson T."/>
            <person name="Persson P."/>
            <person name="Tunlid A."/>
        </authorList>
    </citation>
    <scope>NUCLEOTIDE SEQUENCE [LARGE SCALE GENOMIC DNA]</scope>
    <source>
        <strain evidence="9 10">CBS 406.79</strain>
    </source>
</reference>
<name>A0A8H5H6Y8_9AGAR</name>
<keyword evidence="4" id="KW-0234">DNA repair</keyword>
<comment type="similarity">
    <text evidence="2">Belongs to the DNA repair metallo-beta-lactamase (DRMBL) family.</text>
</comment>
<sequence>MAVGQRKNKSQPTQSTTILSFFTPGPPPQKRRKASAHHLPSNPEIIVIDSDSEQEPDLNFVPLKKQRSSSPDIEFVEPESEPPVATSSRPYVLFGKPTSLLLNVAPPVAPLPPHDPSAVFGRPPVLLKYSSSLNAAGSSSSNTVMEAENDLFDVDEWGTGDDEISQITSEEDISEQEVHEMMLGSTVSVSSGTAPTPMPPPPMPVSETSTTCTSGLAASNAYSVLMASHKENQAWKEATVAEDRGFRPSKSNGGRRKAPFYKVLQGMPIAVDAFKYGTIPGVNAYFLTHAHSDHYTALSSSWNSGPIYCSEGTANLIVHMLKVDRSWVHALPMDASTEIPNTGGVHVSLIEANHCPGSCLFAFEGKQTVDAGDSAFKSPFVGSTRTFRYLHCGDFRASPAHVNHSAVKGKRIDVVYLDTTYLDPKYTFPPQPMVISACAELAKRIRGDDTSSDHPRLGTMSSWVSSSKFTSIKGKNKPENVLMVIGTYSIGKERIVKAVARALGSKIFCDTRKAAILRCQEDPELQALLTRNPLDAQVHIVPLGYVNLDKLKEYSEKYKGHFRKIVGLRPTGWTYSPPAGTDMTPSIPTIISRGQRSTFTHTDLHLGRGSSSTLQVYPVPYSEHSSFFELTCFAMSLEWGKMIATVNVGSESSRGKMTKWVESWEKERKKNGKGYIVSSRQDDYW</sequence>
<dbReference type="FunFam" id="3.40.50.12650:FF:000007">
    <property type="entry name" value="DNA cross-link repair 1A protein, variant"/>
    <property type="match status" value="1"/>
</dbReference>
<evidence type="ECO:0000313" key="9">
    <source>
        <dbReference type="EMBL" id="KAF5377755.1"/>
    </source>
</evidence>
<comment type="subcellular location">
    <subcellularLocation>
        <location evidence="1">Nucleus</location>
    </subcellularLocation>
</comment>
<dbReference type="SUPFAM" id="SSF56281">
    <property type="entry name" value="Metallo-hydrolase/oxidoreductase"/>
    <property type="match status" value="1"/>
</dbReference>
<evidence type="ECO:0000256" key="6">
    <source>
        <dbReference type="SAM" id="MobiDB-lite"/>
    </source>
</evidence>
<organism evidence="9 10">
    <name type="scientific">Collybiopsis confluens</name>
    <dbReference type="NCBI Taxonomy" id="2823264"/>
    <lineage>
        <taxon>Eukaryota</taxon>
        <taxon>Fungi</taxon>
        <taxon>Dikarya</taxon>
        <taxon>Basidiomycota</taxon>
        <taxon>Agaricomycotina</taxon>
        <taxon>Agaricomycetes</taxon>
        <taxon>Agaricomycetidae</taxon>
        <taxon>Agaricales</taxon>
        <taxon>Marasmiineae</taxon>
        <taxon>Omphalotaceae</taxon>
        <taxon>Collybiopsis</taxon>
    </lineage>
</organism>
<evidence type="ECO:0000256" key="3">
    <source>
        <dbReference type="ARBA" id="ARBA00022763"/>
    </source>
</evidence>
<feature type="compositionally biased region" description="Polar residues" evidence="6">
    <location>
        <begin position="10"/>
        <end position="20"/>
    </location>
</feature>
<evidence type="ECO:0000256" key="5">
    <source>
        <dbReference type="ARBA" id="ARBA00023242"/>
    </source>
</evidence>
<evidence type="ECO:0000259" key="7">
    <source>
        <dbReference type="Pfam" id="PF07522"/>
    </source>
</evidence>
<dbReference type="GO" id="GO:0006303">
    <property type="term" value="P:double-strand break repair via nonhomologous end joining"/>
    <property type="evidence" value="ECO:0007669"/>
    <property type="project" value="TreeGrafter"/>
</dbReference>
<dbReference type="Pfam" id="PF12706">
    <property type="entry name" value="Lactamase_B_2"/>
    <property type="match status" value="1"/>
</dbReference>
<dbReference type="GO" id="GO:0036297">
    <property type="term" value="P:interstrand cross-link repair"/>
    <property type="evidence" value="ECO:0007669"/>
    <property type="project" value="TreeGrafter"/>
</dbReference>
<feature type="domain" description="Metallo-beta-lactamase" evidence="8">
    <location>
        <begin position="276"/>
        <end position="445"/>
    </location>
</feature>
<keyword evidence="5" id="KW-0539">Nucleus</keyword>
<evidence type="ECO:0008006" key="11">
    <source>
        <dbReference type="Google" id="ProtNLM"/>
    </source>
</evidence>
<dbReference type="EMBL" id="JAACJN010000081">
    <property type="protein sequence ID" value="KAF5377755.1"/>
    <property type="molecule type" value="Genomic_DNA"/>
</dbReference>
<dbReference type="Pfam" id="PF07522">
    <property type="entry name" value="DRMBL"/>
    <property type="match status" value="1"/>
</dbReference>
<dbReference type="PANTHER" id="PTHR23240">
    <property type="entry name" value="DNA CROSS-LINK REPAIR PROTEIN PSO2/SNM1-RELATED"/>
    <property type="match status" value="1"/>
</dbReference>
<protein>
    <recommendedName>
        <fullName evidence="11">DRMBL-domain-containing protein</fullName>
    </recommendedName>
</protein>
<dbReference type="InterPro" id="IPR011084">
    <property type="entry name" value="DRMBL"/>
</dbReference>
<evidence type="ECO:0000259" key="8">
    <source>
        <dbReference type="Pfam" id="PF12706"/>
    </source>
</evidence>
<evidence type="ECO:0000313" key="10">
    <source>
        <dbReference type="Proteomes" id="UP000518752"/>
    </source>
</evidence>